<dbReference type="PANTHER" id="PTHR47510">
    <property type="entry name" value="REVERSE TRANSCRIPTASE DOMAIN-CONTAINING PROTEIN"/>
    <property type="match status" value="1"/>
</dbReference>
<protein>
    <recommendedName>
        <fullName evidence="4">SGNH hydrolase-type esterase domain-containing protein</fullName>
    </recommendedName>
</protein>
<evidence type="ECO:0008006" key="4">
    <source>
        <dbReference type="Google" id="ProtNLM"/>
    </source>
</evidence>
<dbReference type="Proteomes" id="UP000683360">
    <property type="component" value="Unassembled WGS sequence"/>
</dbReference>
<organism evidence="2 3">
    <name type="scientific">Mytilus edulis</name>
    <name type="common">Blue mussel</name>
    <dbReference type="NCBI Taxonomy" id="6550"/>
    <lineage>
        <taxon>Eukaryota</taxon>
        <taxon>Metazoa</taxon>
        <taxon>Spiralia</taxon>
        <taxon>Lophotrochozoa</taxon>
        <taxon>Mollusca</taxon>
        <taxon>Bivalvia</taxon>
        <taxon>Autobranchia</taxon>
        <taxon>Pteriomorphia</taxon>
        <taxon>Mytilida</taxon>
        <taxon>Mytiloidea</taxon>
        <taxon>Mytilidae</taxon>
        <taxon>Mytilinae</taxon>
        <taxon>Mytilus</taxon>
    </lineage>
</organism>
<feature type="transmembrane region" description="Helical" evidence="1">
    <location>
        <begin position="526"/>
        <end position="545"/>
    </location>
</feature>
<keyword evidence="1" id="KW-0812">Transmembrane</keyword>
<feature type="transmembrane region" description="Helical" evidence="1">
    <location>
        <begin position="487"/>
        <end position="506"/>
    </location>
</feature>
<dbReference type="EMBL" id="CAJPWZ010002417">
    <property type="protein sequence ID" value="CAG2238235.1"/>
    <property type="molecule type" value="Genomic_DNA"/>
</dbReference>
<dbReference type="PANTHER" id="PTHR47510:SF3">
    <property type="entry name" value="ENDO_EXONUCLEASE_PHOSPHATASE DOMAIN-CONTAINING PROTEIN"/>
    <property type="match status" value="1"/>
</dbReference>
<name>A0A8S3U7V6_MYTED</name>
<evidence type="ECO:0000256" key="1">
    <source>
        <dbReference type="SAM" id="Phobius"/>
    </source>
</evidence>
<keyword evidence="1" id="KW-0472">Membrane</keyword>
<evidence type="ECO:0000313" key="3">
    <source>
        <dbReference type="Proteomes" id="UP000683360"/>
    </source>
</evidence>
<dbReference type="AlphaFoldDB" id="A0A8S3U7V6"/>
<dbReference type="Gene3D" id="3.40.50.1110">
    <property type="entry name" value="SGNH hydrolase"/>
    <property type="match status" value="1"/>
</dbReference>
<evidence type="ECO:0000313" key="2">
    <source>
        <dbReference type="EMBL" id="CAG2238235.1"/>
    </source>
</evidence>
<keyword evidence="3" id="KW-1185">Reference proteome</keyword>
<dbReference type="InterPro" id="IPR036514">
    <property type="entry name" value="SGNH_hydro_sf"/>
</dbReference>
<sequence>MDLKAYKNIILQVGGNDISGGKSLKDFEIEYESLLIAARSCSNSDCNIIVSGLPPRIDVDVYRANVALERLCQHLGLVFIRQYEMYMRDSFNQNNHFYVHDGIHFNSRGTSRYIKTIDNIIGIINTHDEWLQISEIKKTRNNRQTIKDKNESNFSLDTTQEMSTVKLYSTNDGLINSDNFNTESQTSGQDILLGIKQHDTNCVMFDNESNVDNLLLPLPQALDKHAPVVKKRVKRDRQPEWYNSEIIYARNMRDKYNALGLWSEYKFWRNKTKQIVDNSKKNYYKNMVKDSNDPKTLWKCLHSLNPKVKNTPYELATEDNNTTKSKKCIADTFNNFFTSCAEKLREQGNYTPVNKADFSNLSKFVKNKLHKHEKISIPPVNMNELFNELAKLDINKASGMDNIGPKILRLSAPFIASPLTYIFNRMIDTGIYPSLLKNAKVTPVFKDASMDFMCKGLYVWWSIFLTASRIIVVRNCERPLSQYKSKALNVCGWIISILIVLLAFVYETVSHIQLPKVTVFVTRTVLQITVIWQPFLILLLLIFWLSSSTRNAVSRQNKRLGQTLQSTRCTVRQHNRSTGKHRIRSTEINETNMLTETIFKRLCIRFFVT</sequence>
<dbReference type="OrthoDB" id="10071766at2759"/>
<keyword evidence="1" id="KW-1133">Transmembrane helix</keyword>
<dbReference type="CDD" id="cd00229">
    <property type="entry name" value="SGNH_hydrolase"/>
    <property type="match status" value="1"/>
</dbReference>
<dbReference type="SUPFAM" id="SSF52266">
    <property type="entry name" value="SGNH hydrolase"/>
    <property type="match status" value="1"/>
</dbReference>
<proteinExistence type="predicted"/>
<feature type="transmembrane region" description="Helical" evidence="1">
    <location>
        <begin position="457"/>
        <end position="475"/>
    </location>
</feature>
<reference evidence="2" key="1">
    <citation type="submission" date="2021-03" db="EMBL/GenBank/DDBJ databases">
        <authorList>
            <person name="Bekaert M."/>
        </authorList>
    </citation>
    <scope>NUCLEOTIDE SEQUENCE</scope>
</reference>
<comment type="caution">
    <text evidence="2">The sequence shown here is derived from an EMBL/GenBank/DDBJ whole genome shotgun (WGS) entry which is preliminary data.</text>
</comment>
<gene>
    <name evidence="2" type="ORF">MEDL_50653</name>
</gene>
<accession>A0A8S3U7V6</accession>